<dbReference type="Proteomes" id="UP000256599">
    <property type="component" value="Unassembled WGS sequence"/>
</dbReference>
<reference evidence="2 3" key="1">
    <citation type="submission" date="2018-04" db="EMBL/GenBank/DDBJ databases">
        <title>Novel Campyloabacter and Helicobacter Species and Strains.</title>
        <authorList>
            <person name="Mannion A.J."/>
            <person name="Shen Z."/>
            <person name="Fox J.G."/>
        </authorList>
    </citation>
    <scope>NUCLEOTIDE SEQUENCE [LARGE SCALE GENOMIC DNA]</scope>
    <source>
        <strain evidence="2 3">MIT 98-6070</strain>
    </source>
</reference>
<organism evidence="2 3">
    <name type="scientific">Helicobacter marmotae</name>
    <dbReference type="NCBI Taxonomy" id="152490"/>
    <lineage>
        <taxon>Bacteria</taxon>
        <taxon>Pseudomonadati</taxon>
        <taxon>Campylobacterota</taxon>
        <taxon>Epsilonproteobacteria</taxon>
        <taxon>Campylobacterales</taxon>
        <taxon>Helicobacteraceae</taxon>
        <taxon>Helicobacter</taxon>
    </lineage>
</organism>
<gene>
    <name evidence="2" type="ORF">CQA63_02665</name>
</gene>
<feature type="transmembrane region" description="Helical" evidence="1">
    <location>
        <begin position="6"/>
        <end position="26"/>
    </location>
</feature>
<dbReference type="RefSeq" id="WP_104699375.1">
    <property type="nucleotide sequence ID" value="NZ_FZPP01000004.1"/>
</dbReference>
<keyword evidence="1" id="KW-0812">Transmembrane</keyword>
<keyword evidence="3" id="KW-1185">Reference proteome</keyword>
<evidence type="ECO:0008006" key="4">
    <source>
        <dbReference type="Google" id="ProtNLM"/>
    </source>
</evidence>
<accession>A0A3D8I5Q3</accession>
<dbReference type="OrthoDB" id="5321042at2"/>
<comment type="caution">
    <text evidence="2">The sequence shown here is derived from an EMBL/GenBank/DDBJ whole genome shotgun (WGS) entry which is preliminary data.</text>
</comment>
<evidence type="ECO:0000313" key="2">
    <source>
        <dbReference type="EMBL" id="RDU60468.1"/>
    </source>
</evidence>
<proteinExistence type="predicted"/>
<name>A0A3D8I5Q3_9HELI</name>
<evidence type="ECO:0000256" key="1">
    <source>
        <dbReference type="SAM" id="Phobius"/>
    </source>
</evidence>
<keyword evidence="1" id="KW-1133">Transmembrane helix</keyword>
<dbReference type="EMBL" id="NXLR01000003">
    <property type="protein sequence ID" value="RDU60468.1"/>
    <property type="molecule type" value="Genomic_DNA"/>
</dbReference>
<protein>
    <recommendedName>
        <fullName evidence="4">DUF945 domain-containing protein</fullName>
    </recommendedName>
</protein>
<sequence length="332" mass="37735">MGKKLVSIILGVGAIIAIALAIMYAIKISKVKMQMEQTLNQKMEQFAKDFTFIQSFEPFTCSGLMSVGCYSKSMLIGDELTQFNLHDVGIDINSITQHSLKIALNVHKIEPEVNEQTQEELDKVTLSFLPSKVQCKVALHTQGEKLDENIACNILAHNAKYEISGGSAFLHEKFKEQNIKEILEDFYLKMLLDDELDNGYLGYKDVKYSLKDFKLTTQDKGFSKDIYTYYKLQNYPDDIPAATIKEGFEQFATNTKQLFLIGAQLTLGDVYKDELMQFGNALESFLLGKTHNLGLNIKRKNDKEIFIVLDDFLTNPELKTFAQNYDLEVLSH</sequence>
<dbReference type="AlphaFoldDB" id="A0A3D8I5Q3"/>
<keyword evidence="1" id="KW-0472">Membrane</keyword>
<evidence type="ECO:0000313" key="3">
    <source>
        <dbReference type="Proteomes" id="UP000256599"/>
    </source>
</evidence>